<protein>
    <recommendedName>
        <fullName evidence="2">Polysaccharide lyase 14 domain-containing protein</fullName>
    </recommendedName>
</protein>
<feature type="signal peptide" evidence="1">
    <location>
        <begin position="1"/>
        <end position="20"/>
    </location>
</feature>
<evidence type="ECO:0000313" key="3">
    <source>
        <dbReference type="EMBL" id="MDO3382041.1"/>
    </source>
</evidence>
<reference evidence="3" key="1">
    <citation type="submission" date="2023-07" db="EMBL/GenBank/DDBJ databases">
        <title>Gilvimarinus algae sp. nov., isolated from the surface of Kelp.</title>
        <authorList>
            <person name="Sun Y.Y."/>
            <person name="Gong Y."/>
            <person name="Du Z.J."/>
        </authorList>
    </citation>
    <scope>NUCLEOTIDE SEQUENCE</scope>
    <source>
        <strain evidence="3">SDUM040014</strain>
    </source>
</reference>
<keyword evidence="4" id="KW-1185">Reference proteome</keyword>
<proteinExistence type="predicted"/>
<dbReference type="PANTHER" id="PTHR40124:SF1">
    <property type="entry name" value="DISAGGREGATASE RELATED REPEAT PROTEIN"/>
    <property type="match status" value="1"/>
</dbReference>
<name>A0ABT8TDP7_9GAMM</name>
<dbReference type="Proteomes" id="UP001168380">
    <property type="component" value="Unassembled WGS sequence"/>
</dbReference>
<evidence type="ECO:0000256" key="1">
    <source>
        <dbReference type="SAM" id="SignalP"/>
    </source>
</evidence>
<evidence type="ECO:0000313" key="4">
    <source>
        <dbReference type="Proteomes" id="UP001168380"/>
    </source>
</evidence>
<keyword evidence="1" id="KW-0732">Signal</keyword>
<gene>
    <name evidence="3" type="ORF">QWI16_07630</name>
</gene>
<dbReference type="RefSeq" id="WP_302712202.1">
    <property type="nucleotide sequence ID" value="NZ_JAULRT010000052.1"/>
</dbReference>
<comment type="caution">
    <text evidence="3">The sequence shown here is derived from an EMBL/GenBank/DDBJ whole genome shotgun (WGS) entry which is preliminary data.</text>
</comment>
<feature type="chain" id="PRO_5046156079" description="Polysaccharide lyase 14 domain-containing protein" evidence="1">
    <location>
        <begin position="21"/>
        <end position="274"/>
    </location>
</feature>
<dbReference type="Pfam" id="PF21294">
    <property type="entry name" value="Polysacc_lyase_14"/>
    <property type="match status" value="1"/>
</dbReference>
<feature type="domain" description="Polysaccharide lyase 14" evidence="2">
    <location>
        <begin position="63"/>
        <end position="266"/>
    </location>
</feature>
<organism evidence="3 4">
    <name type="scientific">Gilvimarinus algae</name>
    <dbReference type="NCBI Taxonomy" id="3058037"/>
    <lineage>
        <taxon>Bacteria</taxon>
        <taxon>Pseudomonadati</taxon>
        <taxon>Pseudomonadota</taxon>
        <taxon>Gammaproteobacteria</taxon>
        <taxon>Cellvibrionales</taxon>
        <taxon>Cellvibrionaceae</taxon>
        <taxon>Gilvimarinus</taxon>
    </lineage>
</organism>
<sequence>MRKCIMVLLFAASAPCWSQAHDSQVIRQFGFSDHQWLETFNPPWETRSETVKTVTTADAPGADTSLHIDYPAGAVGPREGGVQFPIVFSRLQGAGTLYTGLTLEYCLKFKEGFDFVKGGKLPGLMGGEDSWSRSGGQQPDGSNGWTLRYMWREQGKAVIYAYLPPSPNGRYGNKTWGQDLPLGKSFVPGQWHCLKQRVVVNDIGRENGELHVWFDGEKVLTLSDITYRLADTPAGKIGGILVSTFHGGNTQEWAPAHDSHLLLNNFAISRGETD</sequence>
<dbReference type="PANTHER" id="PTHR40124">
    <property type="match status" value="1"/>
</dbReference>
<dbReference type="InterPro" id="IPR048958">
    <property type="entry name" value="Polysacc_lyase_14"/>
</dbReference>
<dbReference type="Gene3D" id="2.60.120.200">
    <property type="match status" value="1"/>
</dbReference>
<accession>A0ABT8TDP7</accession>
<dbReference type="EMBL" id="JAULRT010000052">
    <property type="protein sequence ID" value="MDO3382041.1"/>
    <property type="molecule type" value="Genomic_DNA"/>
</dbReference>
<evidence type="ECO:0000259" key="2">
    <source>
        <dbReference type="Pfam" id="PF21294"/>
    </source>
</evidence>